<feature type="transmembrane region" description="Helical" evidence="1">
    <location>
        <begin position="42"/>
        <end position="58"/>
    </location>
</feature>
<dbReference type="PANTHER" id="PTHR34391:SF1">
    <property type="entry name" value="UPF0658 GOLGI APPARATUS MEMBRANE PROTEIN C1952.10C-RELATED"/>
    <property type="match status" value="1"/>
</dbReference>
<keyword evidence="1" id="KW-1133">Transmembrane helix</keyword>
<feature type="transmembrane region" description="Helical" evidence="1">
    <location>
        <begin position="259"/>
        <end position="282"/>
    </location>
</feature>
<accession>A0A4Q0A264</accession>
<protein>
    <submittedName>
        <fullName evidence="2">Uncharacterized protein</fullName>
    </submittedName>
</protein>
<dbReference type="InterPro" id="IPR040410">
    <property type="entry name" value="UPF0658_Golgi"/>
</dbReference>
<feature type="transmembrane region" description="Helical" evidence="1">
    <location>
        <begin position="70"/>
        <end position="91"/>
    </location>
</feature>
<keyword evidence="3" id="KW-1185">Reference proteome</keyword>
<feature type="transmembrane region" description="Helical" evidence="1">
    <location>
        <begin position="194"/>
        <end position="215"/>
    </location>
</feature>
<keyword evidence="1" id="KW-0812">Transmembrane</keyword>
<evidence type="ECO:0000313" key="3">
    <source>
        <dbReference type="Proteomes" id="UP000268162"/>
    </source>
</evidence>
<dbReference type="PANTHER" id="PTHR34391">
    <property type="entry name" value="UPF0658 GOLGI APPARATUS MEMBRANE PROTEIN C1952.10C-RELATED"/>
    <property type="match status" value="1"/>
</dbReference>
<gene>
    <name evidence="2" type="ORF">BJ085DRAFT_29621</name>
</gene>
<evidence type="ECO:0000313" key="2">
    <source>
        <dbReference type="EMBL" id="RKP39260.1"/>
    </source>
</evidence>
<dbReference type="EMBL" id="ML002285">
    <property type="protein sequence ID" value="RKP39260.1"/>
    <property type="molecule type" value="Genomic_DNA"/>
</dbReference>
<reference evidence="3" key="1">
    <citation type="journal article" date="2018" name="Nat. Microbiol.">
        <title>Leveraging single-cell genomics to expand the fungal tree of life.</title>
        <authorList>
            <person name="Ahrendt S.R."/>
            <person name="Quandt C.A."/>
            <person name="Ciobanu D."/>
            <person name="Clum A."/>
            <person name="Salamov A."/>
            <person name="Andreopoulos B."/>
            <person name="Cheng J.F."/>
            <person name="Woyke T."/>
            <person name="Pelin A."/>
            <person name="Henrissat B."/>
            <person name="Reynolds N.K."/>
            <person name="Benny G.L."/>
            <person name="Smith M.E."/>
            <person name="James T.Y."/>
            <person name="Grigoriev I.V."/>
        </authorList>
    </citation>
    <scope>NUCLEOTIDE SEQUENCE [LARGE SCALE GENOMIC DNA]</scope>
    <source>
        <strain evidence="3">RSA 468</strain>
    </source>
</reference>
<feature type="transmembrane region" description="Helical" evidence="1">
    <location>
        <begin position="163"/>
        <end position="188"/>
    </location>
</feature>
<feature type="transmembrane region" description="Helical" evidence="1">
    <location>
        <begin position="7"/>
        <end position="26"/>
    </location>
</feature>
<organism evidence="2 3">
    <name type="scientific">Dimargaris cristalligena</name>
    <dbReference type="NCBI Taxonomy" id="215637"/>
    <lineage>
        <taxon>Eukaryota</taxon>
        <taxon>Fungi</taxon>
        <taxon>Fungi incertae sedis</taxon>
        <taxon>Zoopagomycota</taxon>
        <taxon>Kickxellomycotina</taxon>
        <taxon>Dimargaritomycetes</taxon>
        <taxon>Dimargaritales</taxon>
        <taxon>Dimargaritaceae</taxon>
        <taxon>Dimargaris</taxon>
    </lineage>
</organism>
<keyword evidence="1" id="KW-0472">Membrane</keyword>
<evidence type="ECO:0000256" key="1">
    <source>
        <dbReference type="SAM" id="Phobius"/>
    </source>
</evidence>
<feature type="transmembrane region" description="Helical" evidence="1">
    <location>
        <begin position="111"/>
        <end position="132"/>
    </location>
</feature>
<dbReference type="GO" id="GO:0005794">
    <property type="term" value="C:Golgi apparatus"/>
    <property type="evidence" value="ECO:0007669"/>
    <property type="project" value="TreeGrafter"/>
</dbReference>
<feature type="transmembrane region" description="Helical" evidence="1">
    <location>
        <begin position="222"/>
        <end position="239"/>
    </location>
</feature>
<sequence>MATLVVSVIETIIVVVMEAMVAYYFFSTVDQPFDSENTDKGIPIYLILFVTAQVYLLMMSWDAVKHRNSIQLIGVIVFNLCIFSYSVFQFFQINELTNLDPERFAVMFDNMRPFLIVIPCIVGTASLVYIWLGIRLHHDFGWDIFKQIGANASIRRMYRAYHVFVLLIKLDAFFFVGYAIQFIILVLRSSAVELWLTVAVVPVTLIVLLLAVYAVRYENKGIMLLFMVGLLACMAYFIYRLVRIYQPSQAQRYLHTSKFLTFFAVVSLSASVLTLIQTVICYRNFNRGLKDHFQGQEDEKIDYSNYPPVRMTLED</sequence>
<proteinExistence type="predicted"/>
<dbReference type="AlphaFoldDB" id="A0A4Q0A264"/>
<name>A0A4Q0A264_9FUNG</name>
<dbReference type="Proteomes" id="UP000268162">
    <property type="component" value="Unassembled WGS sequence"/>
</dbReference>